<sequence>MSARHHFRLGLFILGGLAALVAALLILTAGNLLRPSIQIETYMDSSVQGLEVGAPVKFRGVNIGEVTDLTFTSVVYESDVRPRDRRRYVMVRARLYPDRFAASAQEGEFENRILESLIDAGLRVRMAAQGITGMNYLETDFSDPENHPPLAHDWEPHSIYVPSAPSTAMQFLEYAESLLKRIDELDIEGVVDNLTSLLITVDTALSELDTGRLAEQADEMIEELKTTTRTANRVMESVERLVEHPDTQALPSETRAALRELRETAEAADVGRLVDRMDSMVERLNRGMDVSEGKLLETLDELQAAMGGLRSLSDDVRRNPGGALFGAPPPRSTMDEE</sequence>
<dbReference type="STRING" id="106634.TVD_05585"/>
<feature type="region of interest" description="Disordered" evidence="1">
    <location>
        <begin position="312"/>
        <end position="337"/>
    </location>
</feature>
<dbReference type="PANTHER" id="PTHR36698">
    <property type="entry name" value="BLL5892 PROTEIN"/>
    <property type="match status" value="1"/>
</dbReference>
<evidence type="ECO:0000259" key="2">
    <source>
        <dbReference type="Pfam" id="PF02470"/>
    </source>
</evidence>
<evidence type="ECO:0000313" key="4">
    <source>
        <dbReference type="Proteomes" id="UP000064201"/>
    </source>
</evidence>
<dbReference type="Pfam" id="PF02470">
    <property type="entry name" value="MlaD"/>
    <property type="match status" value="1"/>
</dbReference>
<accession>A0A0G3G0X5</accession>
<dbReference type="EMBL" id="CP011367">
    <property type="protein sequence ID" value="AKJ94868.1"/>
    <property type="molecule type" value="Genomic_DNA"/>
</dbReference>
<dbReference type="AlphaFoldDB" id="A0A0G3G0X5"/>
<keyword evidence="4" id="KW-1185">Reference proteome</keyword>
<evidence type="ECO:0000313" key="3">
    <source>
        <dbReference type="EMBL" id="AKJ94868.1"/>
    </source>
</evidence>
<organism evidence="3 4">
    <name type="scientific">Thioalkalivibrio versutus</name>
    <dbReference type="NCBI Taxonomy" id="106634"/>
    <lineage>
        <taxon>Bacteria</taxon>
        <taxon>Pseudomonadati</taxon>
        <taxon>Pseudomonadota</taxon>
        <taxon>Gammaproteobacteria</taxon>
        <taxon>Chromatiales</taxon>
        <taxon>Ectothiorhodospiraceae</taxon>
        <taxon>Thioalkalivibrio</taxon>
    </lineage>
</organism>
<dbReference type="PATRIC" id="fig|106634.4.peg.1141"/>
<dbReference type="PANTHER" id="PTHR36698:SF2">
    <property type="entry name" value="MCE_MLAD DOMAIN-CONTAINING PROTEIN"/>
    <property type="match status" value="1"/>
</dbReference>
<gene>
    <name evidence="3" type="ORF">TVD_05585</name>
</gene>
<evidence type="ECO:0000256" key="1">
    <source>
        <dbReference type="SAM" id="MobiDB-lite"/>
    </source>
</evidence>
<dbReference type="InterPro" id="IPR003399">
    <property type="entry name" value="Mce/MlaD"/>
</dbReference>
<dbReference type="KEGG" id="tvr:TVD_05585"/>
<name>A0A0G3G0X5_9GAMM</name>
<protein>
    <submittedName>
        <fullName evidence="3">Cell entry protein</fullName>
    </submittedName>
</protein>
<feature type="domain" description="Mce/MlaD" evidence="2">
    <location>
        <begin position="39"/>
        <end position="139"/>
    </location>
</feature>
<reference evidence="3 4" key="1">
    <citation type="submission" date="2015-04" db="EMBL/GenBank/DDBJ databases">
        <title>Complete Sequence for the Genome of the Thioalkalivibrio versutus D301.</title>
        <authorList>
            <person name="Mu T."/>
            <person name="Zhou J."/>
            <person name="Xu X."/>
        </authorList>
    </citation>
    <scope>NUCLEOTIDE SEQUENCE [LARGE SCALE GENOMIC DNA]</scope>
    <source>
        <strain evidence="3 4">D301</strain>
    </source>
</reference>
<dbReference type="RefSeq" id="WP_019594098.1">
    <property type="nucleotide sequence ID" value="NZ_CP011367.1"/>
</dbReference>
<proteinExistence type="predicted"/>
<dbReference type="OrthoDB" id="9806984at2"/>
<dbReference type="Proteomes" id="UP000064201">
    <property type="component" value="Chromosome"/>
</dbReference>